<reference evidence="6" key="1">
    <citation type="journal article" date="2019" name="Int. J. Syst. Evol. Microbiol.">
        <title>The Global Catalogue of Microorganisms (GCM) 10K type strain sequencing project: providing services to taxonomists for standard genome sequencing and annotation.</title>
        <authorList>
            <consortium name="The Broad Institute Genomics Platform"/>
            <consortium name="The Broad Institute Genome Sequencing Center for Infectious Disease"/>
            <person name="Wu L."/>
            <person name="Ma J."/>
        </authorList>
    </citation>
    <scope>NUCLEOTIDE SEQUENCE [LARGE SCALE GENOMIC DNA]</scope>
    <source>
        <strain evidence="6">KCTC 3913</strain>
    </source>
</reference>
<dbReference type="InterPro" id="IPR050725">
    <property type="entry name" value="CysQ/Inositol_MonoPase"/>
</dbReference>
<keyword evidence="3 4" id="KW-0460">Magnesium</keyword>
<protein>
    <recommendedName>
        <fullName evidence="4">3'(2'),5'-bisphosphate nucleotidase CysQ</fullName>
        <ecNumber evidence="4">3.1.3.7</ecNumber>
    </recommendedName>
    <alternativeName>
        <fullName evidence="4">3'(2'),5-bisphosphonucleoside 3'(2')-phosphohydrolase</fullName>
    </alternativeName>
    <alternativeName>
        <fullName evidence="4">3'-phosphoadenosine 5'-phosphate phosphatase</fullName>
        <shortName evidence="4">PAP phosphatase</shortName>
    </alternativeName>
</protein>
<dbReference type="Pfam" id="PF00459">
    <property type="entry name" value="Inositol_P"/>
    <property type="match status" value="1"/>
</dbReference>
<organism evidence="5 6">
    <name type="scientific">Bacillus seohaeanensis</name>
    <dbReference type="NCBI Taxonomy" id="284580"/>
    <lineage>
        <taxon>Bacteria</taxon>
        <taxon>Bacillati</taxon>
        <taxon>Bacillota</taxon>
        <taxon>Bacilli</taxon>
        <taxon>Bacillales</taxon>
        <taxon>Bacillaceae</taxon>
        <taxon>Bacillus</taxon>
    </lineage>
</organism>
<dbReference type="EC" id="3.1.3.7" evidence="4"/>
<dbReference type="PANTHER" id="PTHR43028:SF5">
    <property type="entry name" value="3'(2'),5'-BISPHOSPHATE NUCLEOTIDASE 1"/>
    <property type="match status" value="1"/>
</dbReference>
<comment type="catalytic activity">
    <reaction evidence="1 4">
        <text>adenosine 3',5'-bisphosphate + H2O = AMP + phosphate</text>
        <dbReference type="Rhea" id="RHEA:10040"/>
        <dbReference type="ChEBI" id="CHEBI:15377"/>
        <dbReference type="ChEBI" id="CHEBI:43474"/>
        <dbReference type="ChEBI" id="CHEBI:58343"/>
        <dbReference type="ChEBI" id="CHEBI:456215"/>
        <dbReference type="EC" id="3.1.3.7"/>
    </reaction>
</comment>
<accession>A0ABW5RWM6</accession>
<keyword evidence="4" id="KW-1003">Cell membrane</keyword>
<comment type="cofactor">
    <cofactor evidence="4">
        <name>Mg(2+)</name>
        <dbReference type="ChEBI" id="CHEBI:18420"/>
    </cofactor>
</comment>
<evidence type="ECO:0000256" key="2">
    <source>
        <dbReference type="ARBA" id="ARBA00022723"/>
    </source>
</evidence>
<dbReference type="InterPro" id="IPR006240">
    <property type="entry name" value="CysQ"/>
</dbReference>
<gene>
    <name evidence="4 5" type="primary">cysQ</name>
    <name evidence="5" type="ORF">ACFSUL_18430</name>
</gene>
<evidence type="ECO:0000313" key="5">
    <source>
        <dbReference type="EMBL" id="MFD2682720.1"/>
    </source>
</evidence>
<feature type="binding site" evidence="4">
    <location>
        <position position="84"/>
    </location>
    <ligand>
        <name>Mg(2+)</name>
        <dbReference type="ChEBI" id="CHEBI:18420"/>
        <label>1</label>
    </ligand>
</feature>
<comment type="function">
    <text evidence="4">Converts adenosine-3',5'-bisphosphate (PAP) to AMP.</text>
</comment>
<name>A0ABW5RWM6_9BACI</name>
<dbReference type="CDD" id="cd01638">
    <property type="entry name" value="CysQ"/>
    <property type="match status" value="1"/>
</dbReference>
<evidence type="ECO:0000256" key="1">
    <source>
        <dbReference type="ARBA" id="ARBA00001625"/>
    </source>
</evidence>
<feature type="binding site" evidence="4">
    <location>
        <position position="82"/>
    </location>
    <ligand>
        <name>Mg(2+)</name>
        <dbReference type="ChEBI" id="CHEBI:18420"/>
        <label>1</label>
    </ligand>
</feature>
<dbReference type="SUPFAM" id="SSF56655">
    <property type="entry name" value="Carbohydrate phosphatase"/>
    <property type="match status" value="1"/>
</dbReference>
<dbReference type="NCBIfam" id="TIGR01331">
    <property type="entry name" value="bisphos_cysQ"/>
    <property type="match status" value="1"/>
</dbReference>
<dbReference type="Proteomes" id="UP001597506">
    <property type="component" value="Unassembled WGS sequence"/>
</dbReference>
<feature type="binding site" evidence="4">
    <location>
        <position position="218"/>
    </location>
    <ligand>
        <name>Mg(2+)</name>
        <dbReference type="ChEBI" id="CHEBI:18420"/>
        <label>2</label>
    </ligand>
</feature>
<dbReference type="RefSeq" id="WP_377937354.1">
    <property type="nucleotide sequence ID" value="NZ_JBHUMF010000031.1"/>
</dbReference>
<dbReference type="PRINTS" id="PR00377">
    <property type="entry name" value="IMPHPHTASES"/>
</dbReference>
<dbReference type="Gene3D" id="3.40.190.80">
    <property type="match status" value="1"/>
</dbReference>
<evidence type="ECO:0000256" key="3">
    <source>
        <dbReference type="ARBA" id="ARBA00022842"/>
    </source>
</evidence>
<dbReference type="InterPro" id="IPR020583">
    <property type="entry name" value="Inositol_monoP_metal-BS"/>
</dbReference>
<feature type="binding site" evidence="4">
    <location>
        <position position="85"/>
    </location>
    <ligand>
        <name>Mg(2+)</name>
        <dbReference type="ChEBI" id="CHEBI:18420"/>
        <label>2</label>
    </ligand>
</feature>
<dbReference type="InterPro" id="IPR000760">
    <property type="entry name" value="Inositol_monophosphatase-like"/>
</dbReference>
<comment type="similarity">
    <text evidence="4">Belongs to the inositol monophosphatase superfamily. CysQ family.</text>
</comment>
<keyword evidence="6" id="KW-1185">Reference proteome</keyword>
<proteinExistence type="inferred from homology"/>
<feature type="binding site" evidence="4">
    <location>
        <position position="82"/>
    </location>
    <ligand>
        <name>Mg(2+)</name>
        <dbReference type="ChEBI" id="CHEBI:18420"/>
        <label>2</label>
    </ligand>
</feature>
<dbReference type="EMBL" id="JBHUMF010000031">
    <property type="protein sequence ID" value="MFD2682720.1"/>
    <property type="molecule type" value="Genomic_DNA"/>
</dbReference>
<evidence type="ECO:0000313" key="6">
    <source>
        <dbReference type="Proteomes" id="UP001597506"/>
    </source>
</evidence>
<feature type="binding site" evidence="4">
    <location>
        <begin position="84"/>
        <end position="87"/>
    </location>
    <ligand>
        <name>substrate</name>
    </ligand>
</feature>
<dbReference type="HAMAP" id="MF_02095">
    <property type="entry name" value="CysQ"/>
    <property type="match status" value="1"/>
</dbReference>
<feature type="binding site" evidence="4">
    <location>
        <position position="62"/>
    </location>
    <ligand>
        <name>Mg(2+)</name>
        <dbReference type="ChEBI" id="CHEBI:18420"/>
        <label>1</label>
    </ligand>
</feature>
<comment type="subcellular location">
    <subcellularLocation>
        <location evidence="4">Cell membrane</location>
        <topology evidence="4">Peripheral membrane protein</topology>
        <orientation evidence="4">Cytoplasmic side</orientation>
    </subcellularLocation>
</comment>
<dbReference type="PANTHER" id="PTHR43028">
    <property type="entry name" value="3'(2'),5'-BISPHOSPHATE NUCLEOTIDASE 1"/>
    <property type="match status" value="1"/>
</dbReference>
<dbReference type="GO" id="GO:0008441">
    <property type="term" value="F:3'(2'),5'-bisphosphate nucleotidase activity"/>
    <property type="evidence" value="ECO:0007669"/>
    <property type="project" value="UniProtKB-EC"/>
</dbReference>
<sequence length="263" mass="29276">MLNLAIKLAISAGNAVMKIYKTDFDVDIKEDKSPLTTADKYSHNIITKGLLANYPTIPILSEEGKNIPFEERERWKTFWLIDPLDGTKEFINRNGEFTINISFIKDSRPVLGVIYAPNLDLLYFAEKGKGAYKVTSASTSQNPISDASKLPQSNQNETLTVLASRSHLTDATKQFITNLEKVKGKSKLISVGSSLKFCYVAEGLADIYPRLSPTMEWDTAAGQMIIEETGGFVLTEADKTHLFYNKPSLINPSFLAYNASFKD</sequence>
<keyword evidence="4 5" id="KW-0378">Hydrolase</keyword>
<dbReference type="Gene3D" id="3.30.540.10">
    <property type="entry name" value="Fructose-1,6-Bisphosphatase, subunit A, domain 1"/>
    <property type="match status" value="1"/>
</dbReference>
<feature type="binding site" evidence="4">
    <location>
        <position position="62"/>
    </location>
    <ligand>
        <name>substrate</name>
    </ligand>
</feature>
<keyword evidence="2 4" id="KW-0479">Metal-binding</keyword>
<feature type="binding site" evidence="4">
    <location>
        <position position="218"/>
    </location>
    <ligand>
        <name>substrate</name>
    </ligand>
</feature>
<comment type="caution">
    <text evidence="5">The sequence shown here is derived from an EMBL/GenBank/DDBJ whole genome shotgun (WGS) entry which is preliminary data.</text>
</comment>
<keyword evidence="4" id="KW-0472">Membrane</keyword>
<dbReference type="PROSITE" id="PS00629">
    <property type="entry name" value="IMP_1"/>
    <property type="match status" value="1"/>
</dbReference>
<evidence type="ECO:0000256" key="4">
    <source>
        <dbReference type="HAMAP-Rule" id="MF_02095"/>
    </source>
</evidence>